<dbReference type="Proteomes" id="UP000482155">
    <property type="component" value="Unassembled WGS sequence"/>
</dbReference>
<gene>
    <name evidence="4" type="ORF">G3574_14680</name>
</gene>
<feature type="modified residue" description="4-aspartylphosphate" evidence="2">
    <location>
        <position position="58"/>
    </location>
</feature>
<sequence length="132" mass="14530">MMEPGSQSILLVEDNLMNQGLIVRQLARLGYEKVAVVGNGKLALEWLASHTCHLVLADCQMPVMDGYEMTRRIRENERTCGRRTPIIAVSAGVMDADVHRCAEAGMDAHIPKPTQLSTLRAVLSKWLGGTDE</sequence>
<evidence type="ECO:0000256" key="2">
    <source>
        <dbReference type="PROSITE-ProRule" id="PRU00169"/>
    </source>
</evidence>
<evidence type="ECO:0000256" key="1">
    <source>
        <dbReference type="ARBA" id="ARBA00022553"/>
    </source>
</evidence>
<dbReference type="GO" id="GO:0000160">
    <property type="term" value="P:phosphorelay signal transduction system"/>
    <property type="evidence" value="ECO:0007669"/>
    <property type="project" value="InterPro"/>
</dbReference>
<evidence type="ECO:0000259" key="3">
    <source>
        <dbReference type="PROSITE" id="PS50110"/>
    </source>
</evidence>
<dbReference type="PANTHER" id="PTHR45339">
    <property type="entry name" value="HYBRID SIGNAL TRANSDUCTION HISTIDINE KINASE J"/>
    <property type="match status" value="1"/>
</dbReference>
<dbReference type="AlphaFoldDB" id="A0A6B3SVD1"/>
<evidence type="ECO:0000313" key="4">
    <source>
        <dbReference type="EMBL" id="NEX62332.1"/>
    </source>
</evidence>
<dbReference type="PROSITE" id="PS50110">
    <property type="entry name" value="RESPONSE_REGULATORY"/>
    <property type="match status" value="1"/>
</dbReference>
<reference evidence="4 5" key="1">
    <citation type="submission" date="2020-02" db="EMBL/GenBank/DDBJ databases">
        <authorList>
            <person name="Kim M.K."/>
        </authorList>
    </citation>
    <scope>NUCLEOTIDE SEQUENCE [LARGE SCALE GENOMIC DNA]</scope>
    <source>
        <strain evidence="4 5">17J57-3</strain>
    </source>
</reference>
<evidence type="ECO:0000313" key="5">
    <source>
        <dbReference type="Proteomes" id="UP000482155"/>
    </source>
</evidence>
<dbReference type="SMART" id="SM00448">
    <property type="entry name" value="REC"/>
    <property type="match status" value="1"/>
</dbReference>
<dbReference type="PANTHER" id="PTHR45339:SF5">
    <property type="entry name" value="HISTIDINE KINASE"/>
    <property type="match status" value="1"/>
</dbReference>
<keyword evidence="1 2" id="KW-0597">Phosphoprotein</keyword>
<keyword evidence="5" id="KW-1185">Reference proteome</keyword>
<organism evidence="4 5">
    <name type="scientific">Noviherbaspirillum galbum</name>
    <dbReference type="NCBI Taxonomy" id="2709383"/>
    <lineage>
        <taxon>Bacteria</taxon>
        <taxon>Pseudomonadati</taxon>
        <taxon>Pseudomonadota</taxon>
        <taxon>Betaproteobacteria</taxon>
        <taxon>Burkholderiales</taxon>
        <taxon>Oxalobacteraceae</taxon>
        <taxon>Noviherbaspirillum</taxon>
    </lineage>
</organism>
<accession>A0A6B3SVD1</accession>
<protein>
    <submittedName>
        <fullName evidence="4">Response regulator</fullName>
    </submittedName>
</protein>
<dbReference type="EMBL" id="JAAIVB010000048">
    <property type="protein sequence ID" value="NEX62332.1"/>
    <property type="molecule type" value="Genomic_DNA"/>
</dbReference>
<dbReference type="CDD" id="cd17546">
    <property type="entry name" value="REC_hyHK_CKI1_RcsC-like"/>
    <property type="match status" value="1"/>
</dbReference>
<name>A0A6B3SVD1_9BURK</name>
<comment type="caution">
    <text evidence="4">The sequence shown here is derived from an EMBL/GenBank/DDBJ whole genome shotgun (WGS) entry which is preliminary data.</text>
</comment>
<dbReference type="Pfam" id="PF00072">
    <property type="entry name" value="Response_reg"/>
    <property type="match status" value="1"/>
</dbReference>
<feature type="domain" description="Response regulatory" evidence="3">
    <location>
        <begin position="8"/>
        <end position="127"/>
    </location>
</feature>
<dbReference type="Gene3D" id="3.40.50.2300">
    <property type="match status" value="1"/>
</dbReference>
<proteinExistence type="predicted"/>
<dbReference type="SUPFAM" id="SSF52172">
    <property type="entry name" value="CheY-like"/>
    <property type="match status" value="1"/>
</dbReference>
<dbReference type="RefSeq" id="WP_163964444.1">
    <property type="nucleotide sequence ID" value="NZ_JAAIVB010000048.1"/>
</dbReference>
<dbReference type="InterPro" id="IPR001789">
    <property type="entry name" value="Sig_transdc_resp-reg_receiver"/>
</dbReference>
<dbReference type="InterPro" id="IPR011006">
    <property type="entry name" value="CheY-like_superfamily"/>
</dbReference>